<proteinExistence type="predicted"/>
<dbReference type="InterPro" id="IPR036388">
    <property type="entry name" value="WH-like_DNA-bd_sf"/>
</dbReference>
<name>F8D928_HALXS</name>
<dbReference type="KEGG" id="hxa:Halxa_0997"/>
<accession>F8D928</accession>
<dbReference type="Proteomes" id="UP000006794">
    <property type="component" value="Chromosome"/>
</dbReference>
<sequence>MTESGDQDDEEEVASAEELMEHIEENWQEKVEMASLNDCRQIRTAGEYVRAADSWQNAVDRVADGLDIPDERAEWLVGLYIKIFTDPSKSISGYGLNIGGRYFSTKKSVEELQPNTKIDSVEEAEEYLREYVGAHADEVDIAELTFTDDLPDKPPYPSIDLDIEIPTPQLTGLTEALETITTSYQQQLATQIATSFDFSSYFNSFLRDALEPLSDLTEQYREIEESDFEFKWLSNVKHGAFMQLYREYREEGNEAAAELLAAQLRDEEDIKGFKEYFQSFDEYEQRQAIIDEALDAHAEGRYALSIPTLLTQLDGVFIDTALDIGLWRPDADVTGVAVVGKGEGSPRHISEIDEEFRDYYRSRLWPNRVDILHGKRADYADDELLSAKLIWLLFQTLHTVENIRSAEDFGDYHILHAVTESDVQSITAVADRLDYQVDYVEDRCESLEEQDALIVADDGEVSITETGHEYLEGERSLTD</sequence>
<evidence type="ECO:0000313" key="1">
    <source>
        <dbReference type="EMBL" id="AEH35633.1"/>
    </source>
</evidence>
<dbReference type="RefSeq" id="WP_013878533.1">
    <property type="nucleotide sequence ID" value="NC_015666.1"/>
</dbReference>
<evidence type="ECO:0000313" key="2">
    <source>
        <dbReference type="Proteomes" id="UP000006794"/>
    </source>
</evidence>
<dbReference type="Gene3D" id="1.10.10.10">
    <property type="entry name" value="Winged helix-like DNA-binding domain superfamily/Winged helix DNA-binding domain"/>
    <property type="match status" value="1"/>
</dbReference>
<organism evidence="1 2">
    <name type="scientific">Halopiger xanaduensis (strain DSM 18323 / JCM 14033 / SH-6)</name>
    <dbReference type="NCBI Taxonomy" id="797210"/>
    <lineage>
        <taxon>Archaea</taxon>
        <taxon>Methanobacteriati</taxon>
        <taxon>Methanobacteriota</taxon>
        <taxon>Stenosarchaea group</taxon>
        <taxon>Halobacteria</taxon>
        <taxon>Halobacteriales</taxon>
        <taxon>Natrialbaceae</taxon>
        <taxon>Halopiger</taxon>
    </lineage>
</organism>
<reference evidence="1 2" key="1">
    <citation type="journal article" date="2012" name="Stand. Genomic Sci.">
        <title>Complete genome sequence of Halopiger xanaduensis type strain (SH-6(T)).</title>
        <authorList>
            <person name="Anderson I."/>
            <person name="Tindall B.J."/>
            <person name="Rohde M."/>
            <person name="Lucas S."/>
            <person name="Han J."/>
            <person name="Lapidus A."/>
            <person name="Cheng J.F."/>
            <person name="Goodwin L."/>
            <person name="Pitluck S."/>
            <person name="Peters L."/>
            <person name="Pati A."/>
            <person name="Mikhailova N."/>
            <person name="Pagani I."/>
            <person name="Teshima H."/>
            <person name="Han C."/>
            <person name="Tapia R."/>
            <person name="Land M."/>
            <person name="Woyke T."/>
            <person name="Klenk H.P."/>
            <person name="Kyrpides N."/>
            <person name="Ivanova N."/>
        </authorList>
    </citation>
    <scope>NUCLEOTIDE SEQUENCE [LARGE SCALE GENOMIC DNA]</scope>
    <source>
        <strain evidence="2">DSM 18323 / JCM 14033 / SH-6</strain>
    </source>
</reference>
<dbReference type="eggNOG" id="arCOG03924">
    <property type="taxonomic scope" value="Archaea"/>
</dbReference>
<dbReference type="EMBL" id="CP002839">
    <property type="protein sequence ID" value="AEH35633.1"/>
    <property type="molecule type" value="Genomic_DNA"/>
</dbReference>
<keyword evidence="2" id="KW-1185">Reference proteome</keyword>
<gene>
    <name evidence="1" type="ordered locus">Halxa_0997</name>
</gene>
<dbReference type="STRING" id="797210.Halxa_0997"/>
<protein>
    <submittedName>
        <fullName evidence="1">Uncharacterized protein</fullName>
    </submittedName>
</protein>
<dbReference type="OrthoDB" id="205848at2157"/>
<dbReference type="AlphaFoldDB" id="F8D928"/>
<dbReference type="HOGENOM" id="CLU_637141_0_0_2"/>
<dbReference type="GeneID" id="10795970"/>